<keyword evidence="6" id="KW-0256">Endoplasmic reticulum</keyword>
<dbReference type="GO" id="GO:0003756">
    <property type="term" value="F:protein disulfide isomerase activity"/>
    <property type="evidence" value="ECO:0007669"/>
    <property type="project" value="UniProtKB-EC"/>
</dbReference>
<gene>
    <name evidence="13" type="ORF">G7Y89_g7802</name>
</gene>
<evidence type="ECO:0000256" key="8">
    <source>
        <dbReference type="ARBA" id="ARBA00023235"/>
    </source>
</evidence>
<evidence type="ECO:0000256" key="1">
    <source>
        <dbReference type="ARBA" id="ARBA00001182"/>
    </source>
</evidence>
<dbReference type="CDD" id="cd02981">
    <property type="entry name" value="PDI_b_family"/>
    <property type="match status" value="1"/>
</dbReference>
<reference evidence="13 14" key="1">
    <citation type="submission" date="2020-03" db="EMBL/GenBank/DDBJ databases">
        <title>Draft Genome Sequence of Cudoniella acicularis.</title>
        <authorList>
            <person name="Buettner E."/>
            <person name="Kellner H."/>
        </authorList>
    </citation>
    <scope>NUCLEOTIDE SEQUENCE [LARGE SCALE GENOMIC DNA]</scope>
    <source>
        <strain evidence="13 14">DSM 108380</strain>
    </source>
</reference>
<dbReference type="OrthoDB" id="427280at2759"/>
<evidence type="ECO:0000256" key="6">
    <source>
        <dbReference type="ARBA" id="ARBA00022824"/>
    </source>
</evidence>
<dbReference type="SUPFAM" id="SSF52833">
    <property type="entry name" value="Thioredoxin-like"/>
    <property type="match status" value="3"/>
</dbReference>
<dbReference type="EC" id="5.3.4.1" evidence="5"/>
<evidence type="ECO:0000256" key="9">
    <source>
        <dbReference type="ARBA" id="ARBA00023284"/>
    </source>
</evidence>
<dbReference type="GO" id="GO:0034976">
    <property type="term" value="P:response to endoplasmic reticulum stress"/>
    <property type="evidence" value="ECO:0007669"/>
    <property type="project" value="TreeGrafter"/>
</dbReference>
<dbReference type="GO" id="GO:0006457">
    <property type="term" value="P:protein folding"/>
    <property type="evidence" value="ECO:0007669"/>
    <property type="project" value="TreeGrafter"/>
</dbReference>
<evidence type="ECO:0000256" key="5">
    <source>
        <dbReference type="ARBA" id="ARBA00012723"/>
    </source>
</evidence>
<keyword evidence="11" id="KW-0732">Signal</keyword>
<feature type="signal peptide" evidence="11">
    <location>
        <begin position="1"/>
        <end position="18"/>
    </location>
</feature>
<dbReference type="AlphaFoldDB" id="A0A8H4RIL7"/>
<dbReference type="PANTHER" id="PTHR18929">
    <property type="entry name" value="PROTEIN DISULFIDE ISOMERASE"/>
    <property type="match status" value="1"/>
</dbReference>
<name>A0A8H4RIL7_9HELO</name>
<dbReference type="FunFam" id="3.40.30.10:FF:000185">
    <property type="entry name" value="Protein disulfide-isomerase"/>
    <property type="match status" value="1"/>
</dbReference>
<dbReference type="EMBL" id="JAAMPI010000560">
    <property type="protein sequence ID" value="KAF4630338.1"/>
    <property type="molecule type" value="Genomic_DNA"/>
</dbReference>
<dbReference type="CDD" id="cd02961">
    <property type="entry name" value="PDI_a_family"/>
    <property type="match status" value="1"/>
</dbReference>
<proteinExistence type="inferred from homology"/>
<dbReference type="PROSITE" id="PS51352">
    <property type="entry name" value="THIOREDOXIN_2"/>
    <property type="match status" value="1"/>
</dbReference>
<dbReference type="InterPro" id="IPR013766">
    <property type="entry name" value="Thioredoxin_domain"/>
</dbReference>
<organism evidence="13 14">
    <name type="scientific">Cudoniella acicularis</name>
    <dbReference type="NCBI Taxonomy" id="354080"/>
    <lineage>
        <taxon>Eukaryota</taxon>
        <taxon>Fungi</taxon>
        <taxon>Dikarya</taxon>
        <taxon>Ascomycota</taxon>
        <taxon>Pezizomycotina</taxon>
        <taxon>Leotiomycetes</taxon>
        <taxon>Helotiales</taxon>
        <taxon>Tricladiaceae</taxon>
        <taxon>Cudoniella</taxon>
    </lineage>
</organism>
<dbReference type="CDD" id="cd02982">
    <property type="entry name" value="PDI_b'_family"/>
    <property type="match status" value="1"/>
</dbReference>
<dbReference type="Pfam" id="PF13848">
    <property type="entry name" value="Thioredoxin_6"/>
    <property type="match status" value="1"/>
</dbReference>
<evidence type="ECO:0000313" key="13">
    <source>
        <dbReference type="EMBL" id="KAF4630338.1"/>
    </source>
</evidence>
<evidence type="ECO:0000256" key="2">
    <source>
        <dbReference type="ARBA" id="ARBA00002692"/>
    </source>
</evidence>
<dbReference type="Pfam" id="PF00085">
    <property type="entry name" value="Thioredoxin"/>
    <property type="match status" value="1"/>
</dbReference>
<sequence length="353" mass="39670">MTTLKLIFFCVLQLTVSANGWSHSSRSHFDSIIGKNEMVLVAFVAPWTDTCKSLEPEWITASKTSELPLLSIDCDSDPKFCEQFGINSYPSIKLFRGSEKINRYRGPRKADEILNFLRRSKLPAISFVKKQNLTSFKAADEIVFVAYIPRKDHALESAFTTVATRNRHRFSFAVTSDEAISHSEAVPFPSIVCYKTNDGEQKVLAGSSSIKEIENFVEVATEPLIGELTRRNEMKYIKSGKSLIYIFANTEKERSGFRTSFKPLAKKYEEYLSFLTIDAVEYLDMVDPLGLKPGKFPALAVYNPSFGQVFPYDQKQTITPEAVETFVLEIVQGKRQAYGSGSENGGGNTHKEL</sequence>
<protein>
    <recommendedName>
        <fullName evidence="10">Protein disulfide-isomerase</fullName>
        <ecNumber evidence="5">5.3.4.1</ecNumber>
    </recommendedName>
</protein>
<evidence type="ECO:0000256" key="10">
    <source>
        <dbReference type="ARBA" id="ARBA00039846"/>
    </source>
</evidence>
<dbReference type="InterPro" id="IPR036249">
    <property type="entry name" value="Thioredoxin-like_sf"/>
</dbReference>
<evidence type="ECO:0000256" key="7">
    <source>
        <dbReference type="ARBA" id="ARBA00023157"/>
    </source>
</evidence>
<comment type="caution">
    <text evidence="13">The sequence shown here is derived from an EMBL/GenBank/DDBJ whole genome shotgun (WGS) entry which is preliminary data.</text>
</comment>
<accession>A0A8H4RIL7</accession>
<comment type="catalytic activity">
    <reaction evidence="1">
        <text>Catalyzes the rearrangement of -S-S- bonds in proteins.</text>
        <dbReference type="EC" id="5.3.4.1"/>
    </reaction>
</comment>
<keyword evidence="9" id="KW-0676">Redox-active center</keyword>
<keyword evidence="14" id="KW-1185">Reference proteome</keyword>
<comment type="function">
    <text evidence="2">Participates in the folding of proteins containing disulfide bonds, may be involved in glycosylation, prolyl hydroxylation and triglyceride transfer.</text>
</comment>
<evidence type="ECO:0000256" key="11">
    <source>
        <dbReference type="SAM" id="SignalP"/>
    </source>
</evidence>
<feature type="domain" description="Thioredoxin" evidence="12">
    <location>
        <begin position="17"/>
        <end position="122"/>
    </location>
</feature>
<dbReference type="Proteomes" id="UP000566819">
    <property type="component" value="Unassembled WGS sequence"/>
</dbReference>
<evidence type="ECO:0000313" key="14">
    <source>
        <dbReference type="Proteomes" id="UP000566819"/>
    </source>
</evidence>
<dbReference type="PANTHER" id="PTHR18929:SF132">
    <property type="entry name" value="PROTEIN DISULFIDE-ISOMERASE A3"/>
    <property type="match status" value="1"/>
</dbReference>
<feature type="chain" id="PRO_5034856357" description="Protein disulfide-isomerase" evidence="11">
    <location>
        <begin position="19"/>
        <end position="353"/>
    </location>
</feature>
<evidence type="ECO:0000256" key="4">
    <source>
        <dbReference type="ARBA" id="ARBA00006347"/>
    </source>
</evidence>
<keyword evidence="8" id="KW-0413">Isomerase</keyword>
<evidence type="ECO:0000256" key="3">
    <source>
        <dbReference type="ARBA" id="ARBA00004319"/>
    </source>
</evidence>
<comment type="subcellular location">
    <subcellularLocation>
        <location evidence="3">Endoplasmic reticulum lumen</location>
    </subcellularLocation>
</comment>
<evidence type="ECO:0000259" key="12">
    <source>
        <dbReference type="PROSITE" id="PS51352"/>
    </source>
</evidence>
<comment type="similarity">
    <text evidence="4">Belongs to the protein disulfide isomerase family.</text>
</comment>
<dbReference type="Gene3D" id="3.40.30.10">
    <property type="entry name" value="Glutaredoxin"/>
    <property type="match status" value="3"/>
</dbReference>
<dbReference type="GO" id="GO:0005788">
    <property type="term" value="C:endoplasmic reticulum lumen"/>
    <property type="evidence" value="ECO:0007669"/>
    <property type="project" value="UniProtKB-SubCell"/>
</dbReference>
<keyword evidence="7" id="KW-1015">Disulfide bond</keyword>